<dbReference type="SMART" id="SM00166">
    <property type="entry name" value="UBX"/>
    <property type="match status" value="1"/>
</dbReference>
<dbReference type="Pfam" id="PF00789">
    <property type="entry name" value="UBX"/>
    <property type="match status" value="1"/>
</dbReference>
<feature type="domain" description="UBX" evidence="2">
    <location>
        <begin position="169"/>
        <end position="244"/>
    </location>
</feature>
<dbReference type="InterPro" id="IPR012989">
    <property type="entry name" value="SEP_domain"/>
</dbReference>
<evidence type="ECO:0000256" key="1">
    <source>
        <dbReference type="SAM" id="Phobius"/>
    </source>
</evidence>
<feature type="transmembrane region" description="Helical" evidence="1">
    <location>
        <begin position="12"/>
        <end position="41"/>
    </location>
</feature>
<dbReference type="GO" id="GO:0043130">
    <property type="term" value="F:ubiquitin binding"/>
    <property type="evidence" value="ECO:0007669"/>
    <property type="project" value="TreeGrafter"/>
</dbReference>
<dbReference type="GO" id="GO:0005634">
    <property type="term" value="C:nucleus"/>
    <property type="evidence" value="ECO:0007669"/>
    <property type="project" value="TreeGrafter"/>
</dbReference>
<dbReference type="GO" id="GO:0005829">
    <property type="term" value="C:cytosol"/>
    <property type="evidence" value="ECO:0007669"/>
    <property type="project" value="TreeGrafter"/>
</dbReference>
<dbReference type="Gene3D" id="3.10.20.90">
    <property type="entry name" value="Phosphatidylinositol 3-kinase Catalytic Subunit, Chain A, domain 1"/>
    <property type="match status" value="1"/>
</dbReference>
<dbReference type="GO" id="GO:0000045">
    <property type="term" value="P:autophagosome assembly"/>
    <property type="evidence" value="ECO:0007669"/>
    <property type="project" value="TreeGrafter"/>
</dbReference>
<dbReference type="InterPro" id="IPR029071">
    <property type="entry name" value="Ubiquitin-like_domsf"/>
</dbReference>
<dbReference type="SUPFAM" id="SSF102848">
    <property type="entry name" value="NSFL1 (p97 ATPase) cofactor p47, SEP domain"/>
    <property type="match status" value="1"/>
</dbReference>
<protein>
    <submittedName>
        <fullName evidence="4">UBX domain protein 2A</fullName>
    </submittedName>
</protein>
<dbReference type="PROSITE" id="PS50033">
    <property type="entry name" value="UBX"/>
    <property type="match status" value="1"/>
</dbReference>
<dbReference type="GO" id="GO:0007030">
    <property type="term" value="P:Golgi organization"/>
    <property type="evidence" value="ECO:0007669"/>
    <property type="project" value="TreeGrafter"/>
</dbReference>
<dbReference type="GO" id="GO:0061025">
    <property type="term" value="P:membrane fusion"/>
    <property type="evidence" value="ECO:0007669"/>
    <property type="project" value="TreeGrafter"/>
</dbReference>
<keyword evidence="1" id="KW-1133">Transmembrane helix</keyword>
<dbReference type="PANTHER" id="PTHR23333:SF16">
    <property type="entry name" value="UBX DOMAIN-CONTAINING PROTEIN 2A"/>
    <property type="match status" value="1"/>
</dbReference>
<dbReference type="Proteomes" id="UP000472260">
    <property type="component" value="Unassembled WGS sequence"/>
</dbReference>
<evidence type="ECO:0000259" key="3">
    <source>
        <dbReference type="PROSITE" id="PS51399"/>
    </source>
</evidence>
<keyword evidence="1" id="KW-0812">Transmembrane</keyword>
<dbReference type="Ensembl" id="ENSSANT00000052084.1">
    <property type="protein sequence ID" value="ENSSANP00000048995.1"/>
    <property type="gene ID" value="ENSSANG00000024609.1"/>
</dbReference>
<reference evidence="4" key="2">
    <citation type="submission" date="2025-09" db="UniProtKB">
        <authorList>
            <consortium name="Ensembl"/>
        </authorList>
    </citation>
    <scope>IDENTIFICATION</scope>
</reference>
<name>A0A671NTK5_9TELE</name>
<dbReference type="AlphaFoldDB" id="A0A671NTK5"/>
<dbReference type="SMART" id="SM00553">
    <property type="entry name" value="SEP"/>
    <property type="match status" value="1"/>
</dbReference>
<dbReference type="GO" id="GO:0031468">
    <property type="term" value="P:nuclear membrane reassembly"/>
    <property type="evidence" value="ECO:0007669"/>
    <property type="project" value="TreeGrafter"/>
</dbReference>
<dbReference type="SUPFAM" id="SSF54236">
    <property type="entry name" value="Ubiquitin-like"/>
    <property type="match status" value="1"/>
</dbReference>
<evidence type="ECO:0000259" key="2">
    <source>
        <dbReference type="PROSITE" id="PS50033"/>
    </source>
</evidence>
<reference evidence="4" key="1">
    <citation type="submission" date="2025-08" db="UniProtKB">
        <authorList>
            <consortium name="Ensembl"/>
        </authorList>
    </citation>
    <scope>IDENTIFICATION</scope>
</reference>
<sequence>MYLFKVYIFNCIWCLFVGVRGGSLVFCFVIFLSFLCIVYFLHTFCETFIWCFMAKLFQVEIVVRLWKNGFTVNDEEFRSYTLEENQEFLEAIKRGELPLELEGRAEDEELEVNVEDMKDEVYVPKKKTFHPFTGRGYRLGSVAPRVVARSRSIHEDCSGPPLPAVELNEDLPVTSLQIWLADGQRLVQRFNLCHRISDVQHFVEQAQRTDAPFVLTTSLPFRELRDEGQSLEEADLANAVIVQRPLNTQAPFEDFSSK</sequence>
<keyword evidence="5" id="KW-1185">Reference proteome</keyword>
<dbReference type="Gene3D" id="3.30.420.210">
    <property type="entry name" value="SEP domain"/>
    <property type="match status" value="1"/>
</dbReference>
<dbReference type="PANTHER" id="PTHR23333">
    <property type="entry name" value="UBX DOMAIN CONTAINING PROTEIN"/>
    <property type="match status" value="1"/>
</dbReference>
<organism evidence="4 5">
    <name type="scientific">Sinocyclocheilus anshuiensis</name>
    <dbReference type="NCBI Taxonomy" id="1608454"/>
    <lineage>
        <taxon>Eukaryota</taxon>
        <taxon>Metazoa</taxon>
        <taxon>Chordata</taxon>
        <taxon>Craniata</taxon>
        <taxon>Vertebrata</taxon>
        <taxon>Euteleostomi</taxon>
        <taxon>Actinopterygii</taxon>
        <taxon>Neopterygii</taxon>
        <taxon>Teleostei</taxon>
        <taxon>Ostariophysi</taxon>
        <taxon>Cypriniformes</taxon>
        <taxon>Cyprinidae</taxon>
        <taxon>Cyprininae</taxon>
        <taxon>Sinocyclocheilus</taxon>
    </lineage>
</organism>
<dbReference type="FunFam" id="3.10.20.90:FF:000164">
    <property type="entry name" value="UBX domain-containing protein 2A"/>
    <property type="match status" value="1"/>
</dbReference>
<feature type="domain" description="SEP" evidence="3">
    <location>
        <begin position="58"/>
        <end position="123"/>
    </location>
</feature>
<evidence type="ECO:0000313" key="4">
    <source>
        <dbReference type="Ensembl" id="ENSSANP00000048995.1"/>
    </source>
</evidence>
<dbReference type="InterPro" id="IPR001012">
    <property type="entry name" value="UBX_dom"/>
</dbReference>
<keyword evidence="1" id="KW-0472">Membrane</keyword>
<dbReference type="Pfam" id="PF08059">
    <property type="entry name" value="SEP"/>
    <property type="match status" value="1"/>
</dbReference>
<accession>A0A671NTK5</accession>
<proteinExistence type="predicted"/>
<dbReference type="InterPro" id="IPR036241">
    <property type="entry name" value="NSFL1C_SEP_dom_sf"/>
</dbReference>
<evidence type="ECO:0000313" key="5">
    <source>
        <dbReference type="Proteomes" id="UP000472260"/>
    </source>
</evidence>
<dbReference type="PROSITE" id="PS51399">
    <property type="entry name" value="SEP"/>
    <property type="match status" value="1"/>
</dbReference>
<dbReference type="GO" id="GO:0043161">
    <property type="term" value="P:proteasome-mediated ubiquitin-dependent protein catabolic process"/>
    <property type="evidence" value="ECO:0007669"/>
    <property type="project" value="TreeGrafter"/>
</dbReference>